<evidence type="ECO:0000259" key="1">
    <source>
        <dbReference type="Pfam" id="PF01935"/>
    </source>
</evidence>
<gene>
    <name evidence="2" type="ORF">P378_19145</name>
</gene>
<proteinExistence type="predicted"/>
<sequence>MTANAPVFINPDRIFGRHIAVLGNTGSGKSCSVAGLIRWTLEEARNELPKEKKLNSRFIVLDPNGEYCGTFEGLANVRRFQVIFNDNPDSDTTISQLKVPSWMWNSYEWSSIAQASGKTQRPLLRKTLREIRYGGRLDENDSLITPRRFIISILVTLRNFERQGINAIANWPGKNNLGETFQSSKDSLASFLDKIDGEPKDKIKAIMASIDSVLTKRPKSGNNYPAFNLTDIQEVVSAIEASQSVFGELISYQGPDEDSPVFFTNEDFLSHIERLSQENNAQQFMDFFMMRVRSILTDSRIASVIETKTKEEITLEAWLNQYIGSNEDDGSISIIDLSLLPSEILFVIVSVLSRIIFEAHQRYRRKTGKILPTTLVVEEAHNFIKRYDGDTDEITANRLCSQSFEKIAKEGRKFGLGLLISSQRPSELSQTVLSQCNTFLLHRLVNDKDQEMVKKLVPDNLGSILNELPILPTKKAILLGWAAPIPVIVEMNTLEEKDRPKSKDPEFWDVWTKKEERDIDWKSISDEWQKEDNI</sequence>
<protein>
    <recommendedName>
        <fullName evidence="1">Helicase HerA central domain-containing protein</fullName>
    </recommendedName>
</protein>
<dbReference type="Proteomes" id="UP000222564">
    <property type="component" value="Unassembled WGS sequence"/>
</dbReference>
<feature type="domain" description="Helicase HerA central" evidence="1">
    <location>
        <begin position="3"/>
        <end position="202"/>
    </location>
</feature>
<keyword evidence="3" id="KW-1185">Reference proteome</keyword>
<dbReference type="EMBL" id="AWQQ01000128">
    <property type="protein sequence ID" value="PHJ36980.1"/>
    <property type="molecule type" value="Genomic_DNA"/>
</dbReference>
<dbReference type="Pfam" id="PF01935">
    <property type="entry name" value="DUF87"/>
    <property type="match status" value="1"/>
</dbReference>
<dbReference type="Gene3D" id="3.40.50.300">
    <property type="entry name" value="P-loop containing nucleotide triphosphate hydrolases"/>
    <property type="match status" value="2"/>
</dbReference>
<dbReference type="PANTHER" id="PTHR42957">
    <property type="entry name" value="HELICASE MJ1565-RELATED"/>
    <property type="match status" value="1"/>
</dbReference>
<dbReference type="InterPro" id="IPR002789">
    <property type="entry name" value="HerA_central"/>
</dbReference>
<comment type="caution">
    <text evidence="2">The sequence shown here is derived from an EMBL/GenBank/DDBJ whole genome shotgun (WGS) entry which is preliminary data.</text>
</comment>
<dbReference type="InterPro" id="IPR008571">
    <property type="entry name" value="HerA-like"/>
</dbReference>
<evidence type="ECO:0000313" key="2">
    <source>
        <dbReference type="EMBL" id="PHJ36980.1"/>
    </source>
</evidence>
<accession>A0A2C6LG85</accession>
<dbReference type="InterPro" id="IPR027417">
    <property type="entry name" value="P-loop_NTPase"/>
</dbReference>
<dbReference type="SUPFAM" id="SSF52540">
    <property type="entry name" value="P-loop containing nucleoside triphosphate hydrolases"/>
    <property type="match status" value="1"/>
</dbReference>
<dbReference type="PANTHER" id="PTHR42957:SF1">
    <property type="entry name" value="HELICASE MJ1565-RELATED"/>
    <property type="match status" value="1"/>
</dbReference>
<name>A0A2C6LG85_9FIRM</name>
<evidence type="ECO:0000313" key="3">
    <source>
        <dbReference type="Proteomes" id="UP000222564"/>
    </source>
</evidence>
<organism evidence="2 3">
    <name type="scientific">Desulforamulus profundi</name>
    <dbReference type="NCBI Taxonomy" id="1383067"/>
    <lineage>
        <taxon>Bacteria</taxon>
        <taxon>Bacillati</taxon>
        <taxon>Bacillota</taxon>
        <taxon>Clostridia</taxon>
        <taxon>Eubacteriales</taxon>
        <taxon>Peptococcaceae</taxon>
        <taxon>Desulforamulus</taxon>
    </lineage>
</organism>
<dbReference type="AlphaFoldDB" id="A0A2C6LG85"/>
<reference evidence="2 3" key="1">
    <citation type="submission" date="2013-09" db="EMBL/GenBank/DDBJ databases">
        <title>Biodegradation of hydrocarbons in the deep terrestrial subsurface : characterization of a microbial consortium composed of two Desulfotomaculum species originating from a deep geological formation.</title>
        <authorList>
            <person name="Aullo T."/>
            <person name="Berlendis S."/>
            <person name="Lascourreges J.-F."/>
            <person name="Dessort D."/>
            <person name="Saint-Laurent S."/>
            <person name="Schraauwers B."/>
            <person name="Mas J."/>
            <person name="Magot M."/>
            <person name="Ranchou-Peyruse A."/>
        </authorList>
    </citation>
    <scope>NUCLEOTIDE SEQUENCE [LARGE SCALE GENOMIC DNA]</scope>
    <source>
        <strain evidence="2 3">Bs107</strain>
    </source>
</reference>